<dbReference type="PRINTS" id="PR00039">
    <property type="entry name" value="HTHLYSR"/>
</dbReference>
<reference evidence="6 7" key="1">
    <citation type="submission" date="2013-01" db="EMBL/GenBank/DDBJ databases">
        <title>The Genome Sequence of Clostridium clostridioforme 90A8.</title>
        <authorList>
            <consortium name="The Broad Institute Genome Sequencing Platform"/>
            <person name="Earl A."/>
            <person name="Ward D."/>
            <person name="Feldgarden M."/>
            <person name="Gevers D."/>
            <person name="Courvalin P."/>
            <person name="Lambert T."/>
            <person name="Walker B."/>
            <person name="Young S.K."/>
            <person name="Zeng Q."/>
            <person name="Gargeya S."/>
            <person name="Fitzgerald M."/>
            <person name="Haas B."/>
            <person name="Abouelleil A."/>
            <person name="Alvarado L."/>
            <person name="Arachchi H.M."/>
            <person name="Berlin A.M."/>
            <person name="Chapman S.B."/>
            <person name="Dewar J."/>
            <person name="Goldberg J."/>
            <person name="Griggs A."/>
            <person name="Gujja S."/>
            <person name="Hansen M."/>
            <person name="Howarth C."/>
            <person name="Imamovic A."/>
            <person name="Larimer J."/>
            <person name="McCowan C."/>
            <person name="Murphy C."/>
            <person name="Neiman D."/>
            <person name="Pearson M."/>
            <person name="Priest M."/>
            <person name="Roberts A."/>
            <person name="Saif S."/>
            <person name="Shea T."/>
            <person name="Sisk P."/>
            <person name="Sykes S."/>
            <person name="Wortman J."/>
            <person name="Nusbaum C."/>
            <person name="Birren B."/>
        </authorList>
    </citation>
    <scope>NUCLEOTIDE SEQUENCE [LARGE SCALE GENOMIC DNA]</scope>
    <source>
        <strain evidence="6 7">90A8</strain>
    </source>
</reference>
<proteinExistence type="inferred from homology"/>
<dbReference type="InterPro" id="IPR036390">
    <property type="entry name" value="WH_DNA-bd_sf"/>
</dbReference>
<protein>
    <recommendedName>
        <fullName evidence="5">HTH lysR-type domain-containing protein</fullName>
    </recommendedName>
</protein>
<dbReference type="PANTHER" id="PTHR30419:SF8">
    <property type="entry name" value="NITROGEN ASSIMILATION TRANSCRIPTIONAL ACTIVATOR-RELATED"/>
    <property type="match status" value="1"/>
</dbReference>
<accession>A0A0E2H1Q9</accession>
<dbReference type="InterPro" id="IPR036388">
    <property type="entry name" value="WH-like_DNA-bd_sf"/>
</dbReference>
<name>A0A0E2H1Q9_9FIRM</name>
<dbReference type="GO" id="GO:0005829">
    <property type="term" value="C:cytosol"/>
    <property type="evidence" value="ECO:0007669"/>
    <property type="project" value="TreeGrafter"/>
</dbReference>
<organism evidence="6 7">
    <name type="scientific">[Clostridium] clostridioforme 90A8</name>
    <dbReference type="NCBI Taxonomy" id="999408"/>
    <lineage>
        <taxon>Bacteria</taxon>
        <taxon>Bacillati</taxon>
        <taxon>Bacillota</taxon>
        <taxon>Clostridia</taxon>
        <taxon>Lachnospirales</taxon>
        <taxon>Lachnospiraceae</taxon>
        <taxon>Enterocloster</taxon>
    </lineage>
</organism>
<comment type="similarity">
    <text evidence="1">Belongs to the LysR transcriptional regulatory family.</text>
</comment>
<dbReference type="PROSITE" id="PS50931">
    <property type="entry name" value="HTH_LYSR"/>
    <property type="match status" value="1"/>
</dbReference>
<dbReference type="InterPro" id="IPR050950">
    <property type="entry name" value="HTH-type_LysR_regulators"/>
</dbReference>
<comment type="caution">
    <text evidence="6">The sequence shown here is derived from an EMBL/GenBank/DDBJ whole genome shotgun (WGS) entry which is preliminary data.</text>
</comment>
<dbReference type="Pfam" id="PF03466">
    <property type="entry name" value="LysR_substrate"/>
    <property type="match status" value="1"/>
</dbReference>
<dbReference type="PATRIC" id="fig|999408.3.peg.6133"/>
<dbReference type="Proteomes" id="UP000013085">
    <property type="component" value="Unassembled WGS sequence"/>
</dbReference>
<sequence length="321" mass="36944">MKTSMEYIYQIYLDGSLTEAAEKLHLTQPALSLAVRQEEKNIGSAIFDRSQRPWTLTMAGETYIRVAEQIKWLESDLSRELKELRDLNTGQIHIGGSHYINCFFLAEILADFTKKYPGIKLQISEDSSARLSKRLERRELDMTFSCAPEQINRFRHQPAFFDHILLAVPKQMALSRSIKESAMSASDIQQKRHLSTDCPRASLREFQEIEFILLQKGNNLHNRSLAMFEEAGFNPKVKMTLSQLVTAYRFAEQGLGATFISDRIIFTAPSGELLYFSIASQHANRLFYMLLSQRNYTAHSVNAFIKFMQEWVLEKEGAHFP</sequence>
<keyword evidence="3" id="KW-0238">DNA-binding</keyword>
<evidence type="ECO:0000256" key="1">
    <source>
        <dbReference type="ARBA" id="ARBA00009437"/>
    </source>
</evidence>
<dbReference type="EMBL" id="AGYR01000082">
    <property type="protein sequence ID" value="ENZ05242.1"/>
    <property type="molecule type" value="Genomic_DNA"/>
</dbReference>
<dbReference type="GO" id="GO:0003677">
    <property type="term" value="F:DNA binding"/>
    <property type="evidence" value="ECO:0007669"/>
    <property type="project" value="UniProtKB-KW"/>
</dbReference>
<evidence type="ECO:0000256" key="4">
    <source>
        <dbReference type="ARBA" id="ARBA00023163"/>
    </source>
</evidence>
<keyword evidence="4" id="KW-0804">Transcription</keyword>
<feature type="domain" description="HTH lysR-type" evidence="5">
    <location>
        <begin position="1"/>
        <end position="57"/>
    </location>
</feature>
<gene>
    <name evidence="6" type="ORF">HMPREF1090_05722</name>
</gene>
<dbReference type="AlphaFoldDB" id="A0A0E2H1Q9"/>
<dbReference type="HOGENOM" id="CLU_039613_6_2_9"/>
<dbReference type="InterPro" id="IPR005119">
    <property type="entry name" value="LysR_subst-bd"/>
</dbReference>
<dbReference type="SUPFAM" id="SSF46785">
    <property type="entry name" value="Winged helix' DNA-binding domain"/>
    <property type="match status" value="1"/>
</dbReference>
<evidence type="ECO:0000313" key="7">
    <source>
        <dbReference type="Proteomes" id="UP000013085"/>
    </source>
</evidence>
<dbReference type="Gene3D" id="3.40.190.290">
    <property type="match status" value="1"/>
</dbReference>
<keyword evidence="2" id="KW-0805">Transcription regulation</keyword>
<evidence type="ECO:0000313" key="6">
    <source>
        <dbReference type="EMBL" id="ENZ05242.1"/>
    </source>
</evidence>
<dbReference type="GO" id="GO:0003700">
    <property type="term" value="F:DNA-binding transcription factor activity"/>
    <property type="evidence" value="ECO:0007669"/>
    <property type="project" value="InterPro"/>
</dbReference>
<dbReference type="Pfam" id="PF00126">
    <property type="entry name" value="HTH_1"/>
    <property type="match status" value="1"/>
</dbReference>
<evidence type="ECO:0000259" key="5">
    <source>
        <dbReference type="PROSITE" id="PS50931"/>
    </source>
</evidence>
<dbReference type="CDD" id="cd05466">
    <property type="entry name" value="PBP2_LTTR_substrate"/>
    <property type="match status" value="1"/>
</dbReference>
<dbReference type="SUPFAM" id="SSF53850">
    <property type="entry name" value="Periplasmic binding protein-like II"/>
    <property type="match status" value="1"/>
</dbReference>
<evidence type="ECO:0000256" key="3">
    <source>
        <dbReference type="ARBA" id="ARBA00023125"/>
    </source>
</evidence>
<dbReference type="PANTHER" id="PTHR30419">
    <property type="entry name" value="HTH-TYPE TRANSCRIPTIONAL REGULATOR YBHD"/>
    <property type="match status" value="1"/>
</dbReference>
<dbReference type="Gene3D" id="1.10.10.10">
    <property type="entry name" value="Winged helix-like DNA-binding domain superfamily/Winged helix DNA-binding domain"/>
    <property type="match status" value="1"/>
</dbReference>
<dbReference type="InterPro" id="IPR000847">
    <property type="entry name" value="LysR_HTH_N"/>
</dbReference>
<evidence type="ECO:0000256" key="2">
    <source>
        <dbReference type="ARBA" id="ARBA00023015"/>
    </source>
</evidence>
<dbReference type="RefSeq" id="WP_002595119.1">
    <property type="nucleotide sequence ID" value="NZ_KB851003.1"/>
</dbReference>